<evidence type="ECO:0008006" key="3">
    <source>
        <dbReference type="Google" id="ProtNLM"/>
    </source>
</evidence>
<dbReference type="HOGENOM" id="CLU_104072_1_2_9"/>
<dbReference type="SUPFAM" id="SSF109604">
    <property type="entry name" value="HD-domain/PDEase-like"/>
    <property type="match status" value="1"/>
</dbReference>
<accession>D9STA7</accession>
<organism evidence="1 2">
    <name type="scientific">Clostridium cellulovorans (strain ATCC 35296 / DSM 3052 / OCM 3 / 743B)</name>
    <dbReference type="NCBI Taxonomy" id="573061"/>
    <lineage>
        <taxon>Bacteria</taxon>
        <taxon>Bacillati</taxon>
        <taxon>Bacillota</taxon>
        <taxon>Clostridia</taxon>
        <taxon>Eubacteriales</taxon>
        <taxon>Clostridiaceae</taxon>
        <taxon>Clostridium</taxon>
    </lineage>
</organism>
<name>D9STA7_CLOC7</name>
<dbReference type="KEGG" id="ccb:Clocel_0957"/>
<evidence type="ECO:0000313" key="2">
    <source>
        <dbReference type="Proteomes" id="UP000002730"/>
    </source>
</evidence>
<protein>
    <recommendedName>
        <fullName evidence="3">HD family phosphohydrolase</fullName>
    </recommendedName>
</protein>
<reference evidence="1 2" key="1">
    <citation type="submission" date="2010-08" db="EMBL/GenBank/DDBJ databases">
        <title>Complete sequence of Clostridium cellulovorans 743B.</title>
        <authorList>
            <consortium name="US DOE Joint Genome Institute"/>
            <person name="Lucas S."/>
            <person name="Copeland A."/>
            <person name="Lapidus A."/>
            <person name="Cheng J.-F."/>
            <person name="Bruce D."/>
            <person name="Goodwin L."/>
            <person name="Pitluck S."/>
            <person name="Chertkov O."/>
            <person name="Detter J.C."/>
            <person name="Han C."/>
            <person name="Tapia R."/>
            <person name="Land M."/>
            <person name="Hauser L."/>
            <person name="Chang Y.-J."/>
            <person name="Jeffries C."/>
            <person name="Kyrpides N."/>
            <person name="Ivanova N."/>
            <person name="Mikhailova N."/>
            <person name="Hemme C.L."/>
            <person name="Woyke T."/>
        </authorList>
    </citation>
    <scope>NUCLEOTIDE SEQUENCE [LARGE SCALE GENOMIC DNA]</scope>
    <source>
        <strain evidence="2">ATCC 35296 / DSM 3052 / OCM 3 / 743B</strain>
    </source>
</reference>
<dbReference type="Gene3D" id="1.10.3210.10">
    <property type="entry name" value="Hypothetical protein af1432"/>
    <property type="match status" value="1"/>
</dbReference>
<dbReference type="RefSeq" id="WP_010076431.1">
    <property type="nucleotide sequence ID" value="NC_014393.1"/>
</dbReference>
<dbReference type="OrthoDB" id="360187at2"/>
<gene>
    <name evidence="1" type="ordered locus">Clocel_0957</name>
</gene>
<dbReference type="AlphaFoldDB" id="D9STA7"/>
<dbReference type="STRING" id="573061.Clocel_0957"/>
<evidence type="ECO:0000313" key="1">
    <source>
        <dbReference type="EMBL" id="ADL50723.1"/>
    </source>
</evidence>
<dbReference type="eggNOG" id="COG1418">
    <property type="taxonomic scope" value="Bacteria"/>
</dbReference>
<dbReference type="EMBL" id="CP002160">
    <property type="protein sequence ID" value="ADL50723.1"/>
    <property type="molecule type" value="Genomic_DNA"/>
</dbReference>
<dbReference type="Proteomes" id="UP000002730">
    <property type="component" value="Chromosome"/>
</dbReference>
<proteinExistence type="predicted"/>
<sequence>MGEKIKLNKKVDLSSKEEYERCVSELINHEMVESMKDFIQHGDITCLDHCLSVSYYSYLVCKKFGFDYHSAARGGLLHDFFLYDWHEERTYDGLHGFEHPNIALNNANKYFNLNEIEKDIIKKHMWPLTVKFPKYKEAYVVSFVDKYCAILETVNGRRKR</sequence>
<keyword evidence="2" id="KW-1185">Reference proteome</keyword>